<dbReference type="OrthoDB" id="1621991at2759"/>
<accession>A0A5J5B2K1</accession>
<dbReference type="AlphaFoldDB" id="A0A5J5B2K1"/>
<gene>
    <name evidence="1" type="ORF">F0562_029377</name>
</gene>
<protein>
    <submittedName>
        <fullName evidence="1">Uncharacterized protein</fullName>
    </submittedName>
</protein>
<organism evidence="1 2">
    <name type="scientific">Nyssa sinensis</name>
    <dbReference type="NCBI Taxonomy" id="561372"/>
    <lineage>
        <taxon>Eukaryota</taxon>
        <taxon>Viridiplantae</taxon>
        <taxon>Streptophyta</taxon>
        <taxon>Embryophyta</taxon>
        <taxon>Tracheophyta</taxon>
        <taxon>Spermatophyta</taxon>
        <taxon>Magnoliopsida</taxon>
        <taxon>eudicotyledons</taxon>
        <taxon>Gunneridae</taxon>
        <taxon>Pentapetalae</taxon>
        <taxon>asterids</taxon>
        <taxon>Cornales</taxon>
        <taxon>Nyssaceae</taxon>
        <taxon>Nyssa</taxon>
    </lineage>
</organism>
<name>A0A5J5B2K1_9ASTE</name>
<keyword evidence="2" id="KW-1185">Reference proteome</keyword>
<evidence type="ECO:0000313" key="1">
    <source>
        <dbReference type="EMBL" id="KAA8536899.1"/>
    </source>
</evidence>
<sequence length="73" mass="7881">MQSTIFKTSFPPLVIKPMKILQVTRCTRAVQHVAPVAVINSRKAFITGATAPLSMWDDDGVKLLSTAVSLAVL</sequence>
<dbReference type="EMBL" id="CM018039">
    <property type="protein sequence ID" value="KAA8536899.1"/>
    <property type="molecule type" value="Genomic_DNA"/>
</dbReference>
<dbReference type="Proteomes" id="UP000325577">
    <property type="component" value="Linkage Group LG16"/>
</dbReference>
<evidence type="ECO:0000313" key="2">
    <source>
        <dbReference type="Proteomes" id="UP000325577"/>
    </source>
</evidence>
<reference evidence="1 2" key="1">
    <citation type="submission" date="2019-09" db="EMBL/GenBank/DDBJ databases">
        <title>A chromosome-level genome assembly of the Chinese tupelo Nyssa sinensis.</title>
        <authorList>
            <person name="Yang X."/>
            <person name="Kang M."/>
            <person name="Yang Y."/>
            <person name="Xiong H."/>
            <person name="Wang M."/>
            <person name="Zhang Z."/>
            <person name="Wang Z."/>
            <person name="Wu H."/>
            <person name="Ma T."/>
            <person name="Liu J."/>
            <person name="Xi Z."/>
        </authorList>
    </citation>
    <scope>NUCLEOTIDE SEQUENCE [LARGE SCALE GENOMIC DNA]</scope>
    <source>
        <strain evidence="1">J267</strain>
        <tissue evidence="1">Leaf</tissue>
    </source>
</reference>
<proteinExistence type="predicted"/>